<protein>
    <submittedName>
        <fullName evidence="4">Uncharacterized protein LOC109257077 isoform X1</fullName>
    </submittedName>
</protein>
<keyword evidence="2" id="KW-0732">Signal</keyword>
<sequence>MCKKFGALQARLFVFTLFPMLKAPLKVAVVTPSLTTSLFGRLQGSPPKNHSKRQISLELVGRGPPVSGFKAAQAGARGTPFAQRTRKRRRSAGGGAAGQRRANGLAEEERAPDVCPGAPRPGGGHPEFGAVPEARLLRAPGSRPRGRGAGRRGVLCRGRFGGAGSSLAGARLFPWPWVVQAKSAGPIVVAEMPLLGVRSGGPAACLVSVV</sequence>
<accession>A0A9W2UIJ1</accession>
<evidence type="ECO:0000313" key="3">
    <source>
        <dbReference type="Proteomes" id="UP001165780"/>
    </source>
</evidence>
<organism evidence="3 4">
    <name type="scientific">Panthera pardus</name>
    <name type="common">Leopard</name>
    <name type="synonym">Felis pardus</name>
    <dbReference type="NCBI Taxonomy" id="9691"/>
    <lineage>
        <taxon>Eukaryota</taxon>
        <taxon>Metazoa</taxon>
        <taxon>Chordata</taxon>
        <taxon>Craniata</taxon>
        <taxon>Vertebrata</taxon>
        <taxon>Euteleostomi</taxon>
        <taxon>Mammalia</taxon>
        <taxon>Eutheria</taxon>
        <taxon>Laurasiatheria</taxon>
        <taxon>Carnivora</taxon>
        <taxon>Feliformia</taxon>
        <taxon>Felidae</taxon>
        <taxon>Pantherinae</taxon>
        <taxon>Panthera</taxon>
    </lineage>
</organism>
<keyword evidence="3" id="KW-1185">Reference proteome</keyword>
<feature type="region of interest" description="Disordered" evidence="1">
    <location>
        <begin position="68"/>
        <end position="125"/>
    </location>
</feature>
<evidence type="ECO:0000313" key="4">
    <source>
        <dbReference type="RefSeq" id="XP_053746229.1"/>
    </source>
</evidence>
<dbReference type="Proteomes" id="UP001165780">
    <property type="component" value="Unplaced"/>
</dbReference>
<dbReference type="AlphaFoldDB" id="A0A9W2UIJ1"/>
<feature type="signal peptide" evidence="2">
    <location>
        <begin position="1"/>
        <end position="28"/>
    </location>
</feature>
<name>A0A9W2UIJ1_PANPR</name>
<evidence type="ECO:0000256" key="1">
    <source>
        <dbReference type="SAM" id="MobiDB-lite"/>
    </source>
</evidence>
<dbReference type="GeneID" id="109257077"/>
<dbReference type="RefSeq" id="XP_053746229.1">
    <property type="nucleotide sequence ID" value="XM_053890254.1"/>
</dbReference>
<gene>
    <name evidence="4" type="primary">LOC109257077</name>
</gene>
<evidence type="ECO:0000256" key="2">
    <source>
        <dbReference type="SAM" id="SignalP"/>
    </source>
</evidence>
<feature type="chain" id="PRO_5040788430" evidence="2">
    <location>
        <begin position="29"/>
        <end position="210"/>
    </location>
</feature>
<proteinExistence type="predicted"/>
<reference evidence="4" key="1">
    <citation type="submission" date="2025-08" db="UniProtKB">
        <authorList>
            <consortium name="RefSeq"/>
        </authorList>
    </citation>
    <scope>IDENTIFICATION</scope>
    <source>
        <tissue evidence="4">Whole blood</tissue>
    </source>
</reference>